<accession>A0A3M0D852</accession>
<sequence>MTQPILPVFIGGYTKSGTTLVGRAFGLLDGVYTRGEADYFRIFHDRFNAMVREFNINIQFVNKEVYDGSGTIRPLTENRMAALHRSLFTRIFFNDQPVPQDCRVLVEKSPRNIFHLDAIRFVFPTARVVCVYRDPMPTFRSLCRHMADHRSPAFNDPGSGPRRELIHKFSTRRWPNYVKIVEAERDNITIVRYDTLSRDLDGFMQFIQDRVIGRQLPLKAPVASLSKEAYLQSLPPERRKTSLVQTDSAQRITLSDEEKAILESKCLRPYVDFDF</sequence>
<reference evidence="1 2" key="1">
    <citation type="submission" date="2018-10" db="EMBL/GenBank/DDBJ databases">
        <title>Genomic Encyclopedia of Archaeal and Bacterial Type Strains, Phase II (KMG-II): from individual species to whole genera.</title>
        <authorList>
            <person name="Goeker M."/>
        </authorList>
    </citation>
    <scope>NUCLEOTIDE SEQUENCE [LARGE SCALE GENOMIC DNA]</scope>
    <source>
        <strain evidence="1 2">DSM 25217</strain>
    </source>
</reference>
<protein>
    <submittedName>
        <fullName evidence="1">Sulfotransferase family protein</fullName>
    </submittedName>
</protein>
<dbReference type="InParanoid" id="A0A3M0D852"/>
<dbReference type="Proteomes" id="UP000271227">
    <property type="component" value="Unassembled WGS sequence"/>
</dbReference>
<organism evidence="1 2">
    <name type="scientific">Eilatimonas milleporae</name>
    <dbReference type="NCBI Taxonomy" id="911205"/>
    <lineage>
        <taxon>Bacteria</taxon>
        <taxon>Pseudomonadati</taxon>
        <taxon>Pseudomonadota</taxon>
        <taxon>Alphaproteobacteria</taxon>
        <taxon>Kordiimonadales</taxon>
        <taxon>Kordiimonadaceae</taxon>
        <taxon>Eilatimonas</taxon>
    </lineage>
</organism>
<evidence type="ECO:0000313" key="2">
    <source>
        <dbReference type="Proteomes" id="UP000271227"/>
    </source>
</evidence>
<name>A0A3M0D852_9PROT</name>
<comment type="caution">
    <text evidence="1">The sequence shown here is derived from an EMBL/GenBank/DDBJ whole genome shotgun (WGS) entry which is preliminary data.</text>
</comment>
<keyword evidence="1" id="KW-0808">Transferase</keyword>
<dbReference type="GO" id="GO:0016740">
    <property type="term" value="F:transferase activity"/>
    <property type="evidence" value="ECO:0007669"/>
    <property type="project" value="UniProtKB-KW"/>
</dbReference>
<dbReference type="EMBL" id="REFR01000009">
    <property type="protein sequence ID" value="RMB12453.1"/>
    <property type="molecule type" value="Genomic_DNA"/>
</dbReference>
<evidence type="ECO:0000313" key="1">
    <source>
        <dbReference type="EMBL" id="RMB12453.1"/>
    </source>
</evidence>
<dbReference type="AlphaFoldDB" id="A0A3M0D852"/>
<gene>
    <name evidence="1" type="ORF">BXY39_0949</name>
</gene>
<proteinExistence type="predicted"/>
<dbReference type="RefSeq" id="WP_170163625.1">
    <property type="nucleotide sequence ID" value="NZ_REFR01000009.1"/>
</dbReference>
<dbReference type="SUPFAM" id="SSF52540">
    <property type="entry name" value="P-loop containing nucleoside triphosphate hydrolases"/>
    <property type="match status" value="1"/>
</dbReference>
<keyword evidence="2" id="KW-1185">Reference proteome</keyword>
<dbReference type="InterPro" id="IPR027417">
    <property type="entry name" value="P-loop_NTPase"/>
</dbReference>
<dbReference type="Pfam" id="PF13469">
    <property type="entry name" value="Sulfotransfer_3"/>
    <property type="match status" value="1"/>
</dbReference>
<dbReference type="Gene3D" id="3.40.50.300">
    <property type="entry name" value="P-loop containing nucleotide triphosphate hydrolases"/>
    <property type="match status" value="1"/>
</dbReference>